<dbReference type="InterPro" id="IPR001902">
    <property type="entry name" value="SLC26A/SulP_fam"/>
</dbReference>
<keyword evidence="3 5" id="KW-1133">Transmembrane helix</keyword>
<evidence type="ECO:0000256" key="4">
    <source>
        <dbReference type="ARBA" id="ARBA00023136"/>
    </source>
</evidence>
<dbReference type="CDD" id="cd07042">
    <property type="entry name" value="STAS_SulP_like_sulfate_transporter"/>
    <property type="match status" value="1"/>
</dbReference>
<evidence type="ECO:0000256" key="1">
    <source>
        <dbReference type="ARBA" id="ARBA00004141"/>
    </source>
</evidence>
<comment type="caution">
    <text evidence="7">The sequence shown here is derived from an EMBL/GenBank/DDBJ whole genome shotgun (WGS) entry which is preliminary data.</text>
</comment>
<dbReference type="Pfam" id="PF00916">
    <property type="entry name" value="Sulfate_transp"/>
    <property type="match status" value="1"/>
</dbReference>
<feature type="transmembrane region" description="Helical" evidence="5">
    <location>
        <begin position="43"/>
        <end position="65"/>
    </location>
</feature>
<reference evidence="7" key="1">
    <citation type="journal article" date="2020" name="mSystems">
        <title>Genome- and Community-Level Interaction Insights into Carbon Utilization and Element Cycling Functions of Hydrothermarchaeota in Hydrothermal Sediment.</title>
        <authorList>
            <person name="Zhou Z."/>
            <person name="Liu Y."/>
            <person name="Xu W."/>
            <person name="Pan J."/>
            <person name="Luo Z.H."/>
            <person name="Li M."/>
        </authorList>
    </citation>
    <scope>NUCLEOTIDE SEQUENCE [LARGE SCALE GENOMIC DNA]</scope>
    <source>
        <strain evidence="7">HyVt-501</strain>
    </source>
</reference>
<evidence type="ECO:0000256" key="5">
    <source>
        <dbReference type="SAM" id="Phobius"/>
    </source>
</evidence>
<proteinExistence type="predicted"/>
<dbReference type="Proteomes" id="UP000885792">
    <property type="component" value="Unassembled WGS sequence"/>
</dbReference>
<dbReference type="GO" id="GO:0016020">
    <property type="term" value="C:membrane"/>
    <property type="evidence" value="ECO:0007669"/>
    <property type="project" value="UniProtKB-SubCell"/>
</dbReference>
<evidence type="ECO:0000313" key="7">
    <source>
        <dbReference type="EMBL" id="HHJ63369.1"/>
    </source>
</evidence>
<keyword evidence="4 5" id="KW-0472">Membrane</keyword>
<evidence type="ECO:0000256" key="3">
    <source>
        <dbReference type="ARBA" id="ARBA00022989"/>
    </source>
</evidence>
<sequence>IVAAVFGSSRFLNTGPVAMTCLLSASVLYGLRLEPQTEEWVSYMALLALLVGLVRLLIGLLRFGFVVDLISHSVVTGFTSAGALVIALSQFGHLLGFPIERTTHIVTVLIDIVSKIGMINPYTLGVGVLAFAIIMISRRISRYLPGALISVIVTSAVVYYYRLHEKGVAIVGEVPQGIPSPTAPPFDLETVSTMMGGAVVVALFGLIEAVAIAKTLALRVGDRWDPNQELVGQGLANVFVAFFKGFPAGGSFSRSSLNFVLSARTPLASVVTGALVGLTLLYFAPYFYYLPKAALSAIVLSAVIDLIRPWEILRLYRINPRDGLAAGITFASVFFMDLWVAITLGITVSLGSFVYMTMYPRIVVLTRDPESRTFVNAERRDLPQCPQILYIRPNMSIYFGNAQYVRNYILDKIKERQEREGKALKFVLLDLEAVNYTDAAGTEMLVKLVEEVRELGVEIAFANIGCDVYLLLERAEFDKVVRGDLVFDSKGQSIVELFERIDHRYCAERCPYTVFAECERVKVRSSLPPSASS</sequence>
<feature type="domain" description="STAS" evidence="6">
    <location>
        <begin position="378"/>
        <end position="497"/>
    </location>
</feature>
<feature type="transmembrane region" description="Helical" evidence="5">
    <location>
        <begin position="143"/>
        <end position="161"/>
    </location>
</feature>
<dbReference type="EMBL" id="DRNB01000012">
    <property type="protein sequence ID" value="HHJ63369.1"/>
    <property type="molecule type" value="Genomic_DNA"/>
</dbReference>
<feature type="transmembrane region" description="Helical" evidence="5">
    <location>
        <begin position="261"/>
        <end position="283"/>
    </location>
</feature>
<dbReference type="Gene3D" id="3.30.750.24">
    <property type="entry name" value="STAS domain"/>
    <property type="match status" value="1"/>
</dbReference>
<comment type="subcellular location">
    <subcellularLocation>
        <location evidence="1">Membrane</location>
        <topology evidence="1">Multi-pass membrane protein</topology>
    </subcellularLocation>
</comment>
<feature type="transmembrane region" description="Helical" evidence="5">
    <location>
        <begin position="328"/>
        <end position="356"/>
    </location>
</feature>
<evidence type="ECO:0000256" key="2">
    <source>
        <dbReference type="ARBA" id="ARBA00022692"/>
    </source>
</evidence>
<dbReference type="SUPFAM" id="SSF52091">
    <property type="entry name" value="SpoIIaa-like"/>
    <property type="match status" value="1"/>
</dbReference>
<evidence type="ECO:0000259" key="6">
    <source>
        <dbReference type="PROSITE" id="PS50801"/>
    </source>
</evidence>
<dbReference type="PANTHER" id="PTHR11814">
    <property type="entry name" value="SULFATE TRANSPORTER"/>
    <property type="match status" value="1"/>
</dbReference>
<dbReference type="InterPro" id="IPR036513">
    <property type="entry name" value="STAS_dom_sf"/>
</dbReference>
<dbReference type="AlphaFoldDB" id="A0A7C5L271"/>
<feature type="transmembrane region" description="Helical" evidence="5">
    <location>
        <begin position="119"/>
        <end position="136"/>
    </location>
</feature>
<dbReference type="InterPro" id="IPR002645">
    <property type="entry name" value="STAS_dom"/>
</dbReference>
<feature type="transmembrane region" description="Helical" evidence="5">
    <location>
        <begin position="77"/>
        <end position="99"/>
    </location>
</feature>
<name>A0A7C5L271_AQUAO</name>
<feature type="transmembrane region" description="Helical" evidence="5">
    <location>
        <begin position="194"/>
        <end position="213"/>
    </location>
</feature>
<dbReference type="GO" id="GO:0055085">
    <property type="term" value="P:transmembrane transport"/>
    <property type="evidence" value="ECO:0007669"/>
    <property type="project" value="InterPro"/>
</dbReference>
<keyword evidence="2 5" id="KW-0812">Transmembrane</keyword>
<dbReference type="InterPro" id="IPR011547">
    <property type="entry name" value="SLC26A/SulP_dom"/>
</dbReference>
<protein>
    <submittedName>
        <fullName evidence="7">SulP family inorganic anion transporter</fullName>
    </submittedName>
</protein>
<dbReference type="PROSITE" id="PS50801">
    <property type="entry name" value="STAS"/>
    <property type="match status" value="1"/>
</dbReference>
<dbReference type="Pfam" id="PF01740">
    <property type="entry name" value="STAS"/>
    <property type="match status" value="1"/>
</dbReference>
<gene>
    <name evidence="7" type="ORF">ENJ61_00520</name>
</gene>
<accession>A0A7C5L271</accession>
<feature type="transmembrane region" description="Helical" evidence="5">
    <location>
        <begin position="12"/>
        <end position="31"/>
    </location>
</feature>
<feature type="non-terminal residue" evidence="7">
    <location>
        <position position="1"/>
    </location>
</feature>
<organism evidence="7">
    <name type="scientific">Aquifex aeolicus</name>
    <dbReference type="NCBI Taxonomy" id="63363"/>
    <lineage>
        <taxon>Bacteria</taxon>
        <taxon>Pseudomonadati</taxon>
        <taxon>Aquificota</taxon>
        <taxon>Aquificia</taxon>
        <taxon>Aquificales</taxon>
        <taxon>Aquificaceae</taxon>
        <taxon>Aquifex</taxon>
    </lineage>
</organism>